<dbReference type="CDD" id="cd02503">
    <property type="entry name" value="MobA"/>
    <property type="match status" value="1"/>
</dbReference>
<dbReference type="InterPro" id="IPR025877">
    <property type="entry name" value="MobA-like_NTP_Trfase"/>
</dbReference>
<evidence type="ECO:0000256" key="5">
    <source>
        <dbReference type="ARBA" id="ARBA00022842"/>
    </source>
</evidence>
<reference evidence="10" key="1">
    <citation type="submission" date="2020-04" db="EMBL/GenBank/DDBJ databases">
        <authorList>
            <person name="Zhang T."/>
        </authorList>
    </citation>
    <scope>NUCLEOTIDE SEQUENCE</scope>
    <source>
        <strain evidence="10">HKST-UBA01</strain>
    </source>
</reference>
<dbReference type="Gene3D" id="3.90.550.10">
    <property type="entry name" value="Spore Coat Polysaccharide Biosynthesis Protein SpsA, Chain A"/>
    <property type="match status" value="1"/>
</dbReference>
<keyword evidence="3" id="KW-0479">Metal-binding</keyword>
<dbReference type="GO" id="GO:0046872">
    <property type="term" value="F:metal ion binding"/>
    <property type="evidence" value="ECO:0007669"/>
    <property type="project" value="UniProtKB-KW"/>
</dbReference>
<evidence type="ECO:0000313" key="10">
    <source>
        <dbReference type="EMBL" id="MCA9729651.1"/>
    </source>
</evidence>
<comment type="caution">
    <text evidence="10">The sequence shown here is derived from an EMBL/GenBank/DDBJ whole genome shotgun (WGS) entry which is preliminary data.</text>
</comment>
<name>A0A956M4E4_UNCEI</name>
<dbReference type="GO" id="GO:0006777">
    <property type="term" value="P:Mo-molybdopterin cofactor biosynthetic process"/>
    <property type="evidence" value="ECO:0007669"/>
    <property type="project" value="UniProtKB-KW"/>
</dbReference>
<dbReference type="PANTHER" id="PTHR19136">
    <property type="entry name" value="MOLYBDENUM COFACTOR GUANYLYLTRANSFERASE"/>
    <property type="match status" value="1"/>
</dbReference>
<keyword evidence="10" id="KW-0548">Nucleotidyltransferase</keyword>
<keyword evidence="6" id="KW-0342">GTP-binding</keyword>
<evidence type="ECO:0000256" key="7">
    <source>
        <dbReference type="ARBA" id="ARBA00023150"/>
    </source>
</evidence>
<feature type="domain" description="MobA-like NTP transferase" evidence="9">
    <location>
        <begin position="222"/>
        <end position="384"/>
    </location>
</feature>
<keyword evidence="1" id="KW-0963">Cytoplasm</keyword>
<gene>
    <name evidence="10" type="ORF">KC729_18360</name>
</gene>
<evidence type="ECO:0000256" key="8">
    <source>
        <dbReference type="SAM" id="MobiDB-lite"/>
    </source>
</evidence>
<keyword evidence="4" id="KW-0547">Nucleotide-binding</keyword>
<feature type="region of interest" description="Disordered" evidence="8">
    <location>
        <begin position="88"/>
        <end position="108"/>
    </location>
</feature>
<evidence type="ECO:0000259" key="9">
    <source>
        <dbReference type="Pfam" id="PF12804"/>
    </source>
</evidence>
<dbReference type="EMBL" id="JAGQHR010000783">
    <property type="protein sequence ID" value="MCA9729651.1"/>
    <property type="molecule type" value="Genomic_DNA"/>
</dbReference>
<dbReference type="InterPro" id="IPR013482">
    <property type="entry name" value="Molybde_CF_guanTrfase"/>
</dbReference>
<accession>A0A956M4E4</accession>
<keyword evidence="2" id="KW-0808">Transferase</keyword>
<evidence type="ECO:0000313" key="11">
    <source>
        <dbReference type="Proteomes" id="UP000697710"/>
    </source>
</evidence>
<proteinExistence type="predicted"/>
<evidence type="ECO:0000256" key="1">
    <source>
        <dbReference type="ARBA" id="ARBA00022490"/>
    </source>
</evidence>
<dbReference type="InterPro" id="IPR029044">
    <property type="entry name" value="Nucleotide-diphossugar_trans"/>
</dbReference>
<dbReference type="GO" id="GO:0016779">
    <property type="term" value="F:nucleotidyltransferase activity"/>
    <property type="evidence" value="ECO:0007669"/>
    <property type="project" value="UniProtKB-KW"/>
</dbReference>
<reference evidence="10" key="2">
    <citation type="journal article" date="2021" name="Microbiome">
        <title>Successional dynamics and alternative stable states in a saline activated sludge microbial community over 9 years.</title>
        <authorList>
            <person name="Wang Y."/>
            <person name="Ye J."/>
            <person name="Ju F."/>
            <person name="Liu L."/>
            <person name="Boyd J.A."/>
            <person name="Deng Y."/>
            <person name="Parks D.H."/>
            <person name="Jiang X."/>
            <person name="Yin X."/>
            <person name="Woodcroft B.J."/>
            <person name="Tyson G.W."/>
            <person name="Hugenholtz P."/>
            <person name="Polz M.F."/>
            <person name="Zhang T."/>
        </authorList>
    </citation>
    <scope>NUCLEOTIDE SEQUENCE</scope>
    <source>
        <strain evidence="10">HKST-UBA01</strain>
    </source>
</reference>
<dbReference type="SUPFAM" id="SSF53448">
    <property type="entry name" value="Nucleotide-diphospho-sugar transferases"/>
    <property type="match status" value="1"/>
</dbReference>
<dbReference type="PANTHER" id="PTHR19136:SF81">
    <property type="entry name" value="MOLYBDENUM COFACTOR GUANYLYLTRANSFERASE"/>
    <property type="match status" value="1"/>
</dbReference>
<evidence type="ECO:0000256" key="4">
    <source>
        <dbReference type="ARBA" id="ARBA00022741"/>
    </source>
</evidence>
<organism evidence="10 11">
    <name type="scientific">Eiseniibacteriota bacterium</name>
    <dbReference type="NCBI Taxonomy" id="2212470"/>
    <lineage>
        <taxon>Bacteria</taxon>
        <taxon>Candidatus Eiseniibacteriota</taxon>
    </lineage>
</organism>
<dbReference type="GO" id="GO:0005525">
    <property type="term" value="F:GTP binding"/>
    <property type="evidence" value="ECO:0007669"/>
    <property type="project" value="UniProtKB-KW"/>
</dbReference>
<evidence type="ECO:0000256" key="3">
    <source>
        <dbReference type="ARBA" id="ARBA00022723"/>
    </source>
</evidence>
<dbReference type="AlphaFoldDB" id="A0A956M4E4"/>
<evidence type="ECO:0000256" key="6">
    <source>
        <dbReference type="ARBA" id="ARBA00023134"/>
    </source>
</evidence>
<dbReference type="Pfam" id="PF12804">
    <property type="entry name" value="NTP_transf_3"/>
    <property type="match status" value="1"/>
</dbReference>
<dbReference type="Proteomes" id="UP000697710">
    <property type="component" value="Unassembled WGS sequence"/>
</dbReference>
<sequence>MPRLDAAPLVIMVDARSACDEDRVRALAALVDARLARRTGVSWQPRPSGNRRFRAAERDIAIWNALPDVGGCEVLFFVDVLRGTPGTSGAIESEPYTAGPGAFPHEGVPDEPTLATRAEAEPGRLRAAAADLRSDAGLHRLVDAIEGELRYSVREKVSGALGVVLAGGRSRRMGRDKAALPMIPRAVPIVAGIEPRGGGHGDEPTVLAGASGLGDQDVVPTWLEKALLLLARRFAAPCVVGRDLVSARAAAPHLREVAAHPDRRLCQGPLGGIAAALEVAGGGAVLVTPCDMPDLALTPIDRLLEARGAAPVVAFSASQGAEPVTRRGAEGMIEPSVTHSRERLAEPSVTLSRERLAEPVLLVETEALPLLCSLLDEGERALHRFLQRAETHWLDIEPEFAAQFRNCNTPESLEG</sequence>
<keyword evidence="7" id="KW-0501">Molybdenum cofactor biosynthesis</keyword>
<protein>
    <submittedName>
        <fullName evidence="10">Molybdenum cofactor guanylyltransferase</fullName>
    </submittedName>
</protein>
<keyword evidence="5" id="KW-0460">Magnesium</keyword>
<evidence type="ECO:0000256" key="2">
    <source>
        <dbReference type="ARBA" id="ARBA00022679"/>
    </source>
</evidence>